<organism evidence="1 2">
    <name type="scientific">Acidovorax soli</name>
    <dbReference type="NCBI Taxonomy" id="592050"/>
    <lineage>
        <taxon>Bacteria</taxon>
        <taxon>Pseudomonadati</taxon>
        <taxon>Pseudomonadota</taxon>
        <taxon>Betaproteobacteria</taxon>
        <taxon>Burkholderiales</taxon>
        <taxon>Comamonadaceae</taxon>
        <taxon>Acidovorax</taxon>
    </lineage>
</organism>
<evidence type="ECO:0000313" key="2">
    <source>
        <dbReference type="Proteomes" id="UP000199002"/>
    </source>
</evidence>
<dbReference type="STRING" id="592050.SAMN05421875_10836"/>
<reference evidence="2" key="1">
    <citation type="submission" date="2016-10" db="EMBL/GenBank/DDBJ databases">
        <authorList>
            <person name="Varghese N."/>
            <person name="Submissions S."/>
        </authorList>
    </citation>
    <scope>NUCLEOTIDE SEQUENCE [LARGE SCALE GENOMIC DNA]</scope>
    <source>
        <strain evidence="2">DSM 25157</strain>
    </source>
</reference>
<sequence length="31" mass="3483">MYRIPLHSRSRAGLAFQRWLVQRLAGLASAG</sequence>
<dbReference type="Proteomes" id="UP000199002">
    <property type="component" value="Unassembled WGS sequence"/>
</dbReference>
<evidence type="ECO:0000313" key="1">
    <source>
        <dbReference type="EMBL" id="SEA24758.1"/>
    </source>
</evidence>
<accession>A0A1H3ZM82</accession>
<proteinExistence type="predicted"/>
<keyword evidence="2" id="KW-1185">Reference proteome</keyword>
<name>A0A1H3ZM82_9BURK</name>
<gene>
    <name evidence="1" type="ORF">SAMN05421875_10836</name>
</gene>
<dbReference type="EMBL" id="FNQJ01000008">
    <property type="protein sequence ID" value="SEA24758.1"/>
    <property type="molecule type" value="Genomic_DNA"/>
</dbReference>
<protein>
    <submittedName>
        <fullName evidence="1">Uncharacterized protein</fullName>
    </submittedName>
</protein>
<dbReference type="AlphaFoldDB" id="A0A1H3ZM82"/>